<dbReference type="Proteomes" id="UP000198850">
    <property type="component" value="Unassembled WGS sequence"/>
</dbReference>
<dbReference type="EMBL" id="FNRA01000004">
    <property type="protein sequence ID" value="SEA62071.1"/>
    <property type="molecule type" value="Genomic_DNA"/>
</dbReference>
<dbReference type="SUPFAM" id="SSF50129">
    <property type="entry name" value="GroES-like"/>
    <property type="match status" value="1"/>
</dbReference>
<name>A0A1H4CNQ2_9SPHI</name>
<dbReference type="RefSeq" id="WP_090556266.1">
    <property type="nucleotide sequence ID" value="NZ_FNRA01000004.1"/>
</dbReference>
<keyword evidence="2" id="KW-1185">Reference proteome</keyword>
<dbReference type="STRING" id="425514.SAMN05443550_104122"/>
<dbReference type="Gene3D" id="3.90.180.10">
    <property type="entry name" value="Medium-chain alcohol dehydrogenases, catalytic domain"/>
    <property type="match status" value="1"/>
</dbReference>
<sequence>MKRFEKKADHIENAQVMKVIRQYEFGGPEVLCYEDAPIPELKPREVRVRVPNLQNSHACWHPD</sequence>
<dbReference type="InterPro" id="IPR011032">
    <property type="entry name" value="GroES-like_sf"/>
</dbReference>
<accession>A0A1H4CNQ2</accession>
<organism evidence="1 2">
    <name type="scientific">Pedobacter hartonius</name>
    <dbReference type="NCBI Taxonomy" id="425514"/>
    <lineage>
        <taxon>Bacteria</taxon>
        <taxon>Pseudomonadati</taxon>
        <taxon>Bacteroidota</taxon>
        <taxon>Sphingobacteriia</taxon>
        <taxon>Sphingobacteriales</taxon>
        <taxon>Sphingobacteriaceae</taxon>
        <taxon>Pedobacter</taxon>
    </lineage>
</organism>
<dbReference type="AlphaFoldDB" id="A0A1H4CNQ2"/>
<proteinExistence type="predicted"/>
<evidence type="ECO:0000313" key="2">
    <source>
        <dbReference type="Proteomes" id="UP000198850"/>
    </source>
</evidence>
<reference evidence="1 2" key="1">
    <citation type="submission" date="2016-10" db="EMBL/GenBank/DDBJ databases">
        <authorList>
            <person name="de Groot N.N."/>
        </authorList>
    </citation>
    <scope>NUCLEOTIDE SEQUENCE [LARGE SCALE GENOMIC DNA]</scope>
    <source>
        <strain evidence="1 2">DSM 19033</strain>
    </source>
</reference>
<gene>
    <name evidence="1" type="ORF">SAMN05443550_104122</name>
</gene>
<evidence type="ECO:0000313" key="1">
    <source>
        <dbReference type="EMBL" id="SEA62071.1"/>
    </source>
</evidence>
<protein>
    <submittedName>
        <fullName evidence="1">Uncharacterized protein</fullName>
    </submittedName>
</protein>